<accession>A0A382GBL5</accession>
<dbReference type="InterPro" id="IPR029057">
    <property type="entry name" value="PRTase-like"/>
</dbReference>
<dbReference type="SUPFAM" id="SSF53271">
    <property type="entry name" value="PRTase-like"/>
    <property type="match status" value="1"/>
</dbReference>
<feature type="domain" description="Phosphoribosyltransferase" evidence="1">
    <location>
        <begin position="9"/>
        <end position="147"/>
    </location>
</feature>
<dbReference type="AlphaFoldDB" id="A0A382GBL5"/>
<evidence type="ECO:0000259" key="1">
    <source>
        <dbReference type="Pfam" id="PF00156"/>
    </source>
</evidence>
<organism evidence="2">
    <name type="scientific">marine metagenome</name>
    <dbReference type="NCBI Taxonomy" id="408172"/>
    <lineage>
        <taxon>unclassified sequences</taxon>
        <taxon>metagenomes</taxon>
        <taxon>ecological metagenomes</taxon>
    </lineage>
</organism>
<dbReference type="EMBL" id="UINC01054505">
    <property type="protein sequence ID" value="SVB72299.1"/>
    <property type="molecule type" value="Genomic_DNA"/>
</dbReference>
<dbReference type="Pfam" id="PF00156">
    <property type="entry name" value="Pribosyltran"/>
    <property type="match status" value="1"/>
</dbReference>
<gene>
    <name evidence="2" type="ORF">METZ01_LOCUS225153</name>
</gene>
<protein>
    <recommendedName>
        <fullName evidence="1">Phosphoribosyltransferase domain-containing protein</fullName>
    </recommendedName>
</protein>
<dbReference type="CDD" id="cd06223">
    <property type="entry name" value="PRTases_typeI"/>
    <property type="match status" value="1"/>
</dbReference>
<sequence>MKETEIRGAIAEMAKTLIELNQGTDDLILMGVHRRGVQIAQLLKEQIEGDHHFAVPFGTLDITFYRDDLLTIGPKPVVGQTCLPDGGIESKRLVIVDDVLFTGRTARAGLNELMDWGRPAKVYLGVLIDRGGREIPVQPDFIGKKIEVPEGHTVDVKVPEIDGEWGVEMISLTGEDHG</sequence>
<dbReference type="InterPro" id="IPR000836">
    <property type="entry name" value="PRTase_dom"/>
</dbReference>
<dbReference type="PANTHER" id="PTHR11608:SF0">
    <property type="entry name" value="BIFUNCTIONAL PROTEIN PYRR"/>
    <property type="match status" value="1"/>
</dbReference>
<dbReference type="NCBIfam" id="NF003549">
    <property type="entry name" value="PRK05205.1-5"/>
    <property type="match status" value="1"/>
</dbReference>
<dbReference type="InterPro" id="IPR050137">
    <property type="entry name" value="PyrR_bifunctional"/>
</dbReference>
<proteinExistence type="predicted"/>
<name>A0A382GBL5_9ZZZZ</name>
<reference evidence="2" key="1">
    <citation type="submission" date="2018-05" db="EMBL/GenBank/DDBJ databases">
        <authorList>
            <person name="Lanie J.A."/>
            <person name="Ng W.-L."/>
            <person name="Kazmierczak K.M."/>
            <person name="Andrzejewski T.M."/>
            <person name="Davidsen T.M."/>
            <person name="Wayne K.J."/>
            <person name="Tettelin H."/>
            <person name="Glass J.I."/>
            <person name="Rusch D."/>
            <person name="Podicherti R."/>
            <person name="Tsui H.-C.T."/>
            <person name="Winkler M.E."/>
        </authorList>
    </citation>
    <scope>NUCLEOTIDE SEQUENCE</scope>
</reference>
<dbReference type="PANTHER" id="PTHR11608">
    <property type="entry name" value="BIFUNCTIONAL PROTEIN PYRR"/>
    <property type="match status" value="1"/>
</dbReference>
<evidence type="ECO:0000313" key="2">
    <source>
        <dbReference type="EMBL" id="SVB72299.1"/>
    </source>
</evidence>
<dbReference type="Gene3D" id="3.40.50.2020">
    <property type="match status" value="1"/>
</dbReference>